<dbReference type="GO" id="GO:0022625">
    <property type="term" value="C:cytosolic large ribosomal subunit"/>
    <property type="evidence" value="ECO:0007669"/>
    <property type="project" value="UniProtKB-ARBA"/>
</dbReference>
<evidence type="ECO:0000256" key="5">
    <source>
        <dbReference type="ARBA" id="ARBA00035219"/>
    </source>
</evidence>
<keyword evidence="4" id="KW-0687">Ribonucleoprotein</keyword>
<evidence type="ECO:0000256" key="3">
    <source>
        <dbReference type="ARBA" id="ARBA00022980"/>
    </source>
</evidence>
<dbReference type="InParanoid" id="L5KCS0"/>
<evidence type="ECO:0000256" key="6">
    <source>
        <dbReference type="ARBA" id="ARBA00035327"/>
    </source>
</evidence>
<accession>L5KCS0</accession>
<evidence type="ECO:0000256" key="2">
    <source>
        <dbReference type="ARBA" id="ARBA00011133"/>
    </source>
</evidence>
<evidence type="ECO:0000313" key="7">
    <source>
        <dbReference type="EMBL" id="ELK08586.1"/>
    </source>
</evidence>
<evidence type="ECO:0000256" key="1">
    <source>
        <dbReference type="ARBA" id="ARBA00008427"/>
    </source>
</evidence>
<dbReference type="GO" id="GO:0031090">
    <property type="term" value="C:organelle membrane"/>
    <property type="evidence" value="ECO:0007669"/>
    <property type="project" value="UniProtKB-ARBA"/>
</dbReference>
<sequence>MFSGPFGKHRVVPLATRMRIYKKGDIVHIKGMCTIQKGMPHQCHHGKAGQAYSVTQHAMAFVNKQVKGKILVEGINVHVEHTENSKSRDSFLKRVKGNDQNKKEVKRKGTWVQLKYQPAPPREEHFGTNDKSLSCWNPFLMNSWRAKWEK</sequence>
<dbReference type="FunFam" id="2.30.30.70:FF:000001">
    <property type="entry name" value="60S ribosomal protein L21"/>
    <property type="match status" value="1"/>
</dbReference>
<dbReference type="InterPro" id="IPR001147">
    <property type="entry name" value="Ribosomal_eL21"/>
</dbReference>
<dbReference type="Gene3D" id="2.30.30.70">
    <property type="entry name" value="Ribosomal protein L21"/>
    <property type="match status" value="1"/>
</dbReference>
<comment type="similarity">
    <text evidence="1">Belongs to the eukaryotic ribosomal protein eL21 family.</text>
</comment>
<dbReference type="InterPro" id="IPR008991">
    <property type="entry name" value="Translation_prot_SH3-like_sf"/>
</dbReference>
<comment type="subunit">
    <text evidence="2">Component of the large ribosomal subunit.</text>
</comment>
<dbReference type="SUPFAM" id="SSF50104">
    <property type="entry name" value="Translation proteins SH3-like domain"/>
    <property type="match status" value="1"/>
</dbReference>
<evidence type="ECO:0000256" key="4">
    <source>
        <dbReference type="ARBA" id="ARBA00023274"/>
    </source>
</evidence>
<dbReference type="FunFam" id="6.10.250.3260:FF:000001">
    <property type="entry name" value="60S ribosomal protein L21"/>
    <property type="match status" value="1"/>
</dbReference>
<dbReference type="Proteomes" id="UP000010552">
    <property type="component" value="Unassembled WGS sequence"/>
</dbReference>
<reference evidence="8" key="1">
    <citation type="journal article" date="2013" name="Science">
        <title>Comparative analysis of bat genomes provides insight into the evolution of flight and immunity.</title>
        <authorList>
            <person name="Zhang G."/>
            <person name="Cowled C."/>
            <person name="Shi Z."/>
            <person name="Huang Z."/>
            <person name="Bishop-Lilly K.A."/>
            <person name="Fang X."/>
            <person name="Wynne J.W."/>
            <person name="Xiong Z."/>
            <person name="Baker M.L."/>
            <person name="Zhao W."/>
            <person name="Tachedjian M."/>
            <person name="Zhu Y."/>
            <person name="Zhou P."/>
            <person name="Jiang X."/>
            <person name="Ng J."/>
            <person name="Yang L."/>
            <person name="Wu L."/>
            <person name="Xiao J."/>
            <person name="Feng Y."/>
            <person name="Chen Y."/>
            <person name="Sun X."/>
            <person name="Zhang Y."/>
            <person name="Marsh G.A."/>
            <person name="Crameri G."/>
            <person name="Broder C.C."/>
            <person name="Frey K.G."/>
            <person name="Wang L.F."/>
            <person name="Wang J."/>
        </authorList>
    </citation>
    <scope>NUCLEOTIDE SEQUENCE [LARGE SCALE GENOMIC DNA]</scope>
</reference>
<evidence type="ECO:0000313" key="8">
    <source>
        <dbReference type="Proteomes" id="UP000010552"/>
    </source>
</evidence>
<proteinExistence type="inferred from homology"/>
<dbReference type="Pfam" id="PF01157">
    <property type="entry name" value="Ribosomal_L21e"/>
    <property type="match status" value="1"/>
</dbReference>
<organism evidence="7 8">
    <name type="scientific">Pteropus alecto</name>
    <name type="common">Black flying fox</name>
    <dbReference type="NCBI Taxonomy" id="9402"/>
    <lineage>
        <taxon>Eukaryota</taxon>
        <taxon>Metazoa</taxon>
        <taxon>Chordata</taxon>
        <taxon>Craniata</taxon>
        <taxon>Vertebrata</taxon>
        <taxon>Euteleostomi</taxon>
        <taxon>Mammalia</taxon>
        <taxon>Eutheria</taxon>
        <taxon>Laurasiatheria</taxon>
        <taxon>Chiroptera</taxon>
        <taxon>Yinpterochiroptera</taxon>
        <taxon>Pteropodoidea</taxon>
        <taxon>Pteropodidae</taxon>
        <taxon>Pteropodinae</taxon>
        <taxon>Pteropus</taxon>
    </lineage>
</organism>
<dbReference type="GO" id="GO:0003735">
    <property type="term" value="F:structural constituent of ribosome"/>
    <property type="evidence" value="ECO:0007669"/>
    <property type="project" value="InterPro"/>
</dbReference>
<dbReference type="InterPro" id="IPR036948">
    <property type="entry name" value="Ribosomal_eL21_sf"/>
</dbReference>
<dbReference type="GO" id="GO:0006412">
    <property type="term" value="P:translation"/>
    <property type="evidence" value="ECO:0007669"/>
    <property type="project" value="InterPro"/>
</dbReference>
<protein>
    <recommendedName>
        <fullName evidence="5">Large ribosomal subunit protein eL21</fullName>
    </recommendedName>
    <alternativeName>
        <fullName evidence="6">60S ribosomal protein L21</fullName>
    </alternativeName>
</protein>
<dbReference type="PANTHER" id="PTHR20981">
    <property type="entry name" value="60S RIBOSOMAL PROTEIN L21"/>
    <property type="match status" value="1"/>
</dbReference>
<gene>
    <name evidence="7" type="ORF">PAL_GLEAN10021411</name>
</gene>
<dbReference type="STRING" id="9402.L5KCS0"/>
<dbReference type="AlphaFoldDB" id="L5KCS0"/>
<dbReference type="Gene3D" id="6.10.250.3260">
    <property type="match status" value="1"/>
</dbReference>
<dbReference type="EMBL" id="KB030886">
    <property type="protein sequence ID" value="ELK08586.1"/>
    <property type="molecule type" value="Genomic_DNA"/>
</dbReference>
<keyword evidence="8" id="KW-1185">Reference proteome</keyword>
<keyword evidence="3 7" id="KW-0689">Ribosomal protein</keyword>
<name>L5KCS0_PTEAL</name>